<comment type="caution">
    <text evidence="3">The sequence shown here is derived from an EMBL/GenBank/DDBJ whole genome shotgun (WGS) entry which is preliminary data.</text>
</comment>
<evidence type="ECO:0000256" key="2">
    <source>
        <dbReference type="SAM" id="Phobius"/>
    </source>
</evidence>
<dbReference type="OrthoDB" id="2259253at2759"/>
<name>A0A367JZQ2_RHIST</name>
<dbReference type="AlphaFoldDB" id="A0A367JZQ2"/>
<feature type="transmembrane region" description="Helical" evidence="2">
    <location>
        <begin position="34"/>
        <end position="53"/>
    </location>
</feature>
<evidence type="ECO:0000313" key="3">
    <source>
        <dbReference type="EMBL" id="RCH95416.1"/>
    </source>
</evidence>
<keyword evidence="2" id="KW-0812">Transmembrane</keyword>
<accession>A0A367JZQ2</accession>
<keyword evidence="2" id="KW-0472">Membrane</keyword>
<evidence type="ECO:0000256" key="1">
    <source>
        <dbReference type="SAM" id="MobiDB-lite"/>
    </source>
</evidence>
<feature type="compositionally biased region" description="Polar residues" evidence="1">
    <location>
        <begin position="133"/>
        <end position="149"/>
    </location>
</feature>
<protein>
    <recommendedName>
        <fullName evidence="5">MARVEL domain-containing protein</fullName>
    </recommendedName>
</protein>
<evidence type="ECO:0008006" key="5">
    <source>
        <dbReference type="Google" id="ProtNLM"/>
    </source>
</evidence>
<dbReference type="STRING" id="4846.A0A367JZQ2"/>
<dbReference type="EMBL" id="PJQM01002433">
    <property type="protein sequence ID" value="RCH95416.1"/>
    <property type="molecule type" value="Genomic_DNA"/>
</dbReference>
<organism evidence="3 4">
    <name type="scientific">Rhizopus stolonifer</name>
    <name type="common">Rhizopus nigricans</name>
    <dbReference type="NCBI Taxonomy" id="4846"/>
    <lineage>
        <taxon>Eukaryota</taxon>
        <taxon>Fungi</taxon>
        <taxon>Fungi incertae sedis</taxon>
        <taxon>Mucoromycota</taxon>
        <taxon>Mucoromycotina</taxon>
        <taxon>Mucoromycetes</taxon>
        <taxon>Mucorales</taxon>
        <taxon>Mucorineae</taxon>
        <taxon>Rhizopodaceae</taxon>
        <taxon>Rhizopus</taxon>
    </lineage>
</organism>
<feature type="transmembrane region" description="Helical" evidence="2">
    <location>
        <begin position="90"/>
        <end position="111"/>
    </location>
</feature>
<feature type="compositionally biased region" description="Basic and acidic residues" evidence="1">
    <location>
        <begin position="121"/>
        <end position="132"/>
    </location>
</feature>
<feature type="region of interest" description="Disordered" evidence="1">
    <location>
        <begin position="276"/>
        <end position="309"/>
    </location>
</feature>
<gene>
    <name evidence="3" type="ORF">CU098_010894</name>
</gene>
<keyword evidence="2" id="KW-1133">Transmembrane helix</keyword>
<feature type="region of interest" description="Disordered" evidence="1">
    <location>
        <begin position="121"/>
        <end position="182"/>
    </location>
</feature>
<keyword evidence="4" id="KW-1185">Reference proteome</keyword>
<proteinExistence type="predicted"/>
<feature type="non-terminal residue" evidence="3">
    <location>
        <position position="1"/>
    </location>
</feature>
<sequence>LFVSVALAMFPWPKFNNGVYPKIRAFFLRPRTSLIFTCFFSLTWFIVMIAMTVHSTNDSNCNLDEALIKKHSGYANAWKNQCNCAKTVAAFSWFLFFAWLGTAVCSAILLWHEKKQRHLEKNTDQQAKDQENHTVTSTAEYNEDAQTIVNEKDKESYLSGSPFSSRIEQDKQMSKAHSPVSDETSFMANGYSSPLAEVNTATYSPLIHEPTSPYSGVQNPVSTITAPFTPSNLMSPQQVPQVGFGSPQYPVSINDTVSSYPHSPYTYTSSPSHIYPAQQPYYPSHSSLPMNHQAPVVQQPENYQKDMYQ</sequence>
<reference evidence="3 4" key="1">
    <citation type="journal article" date="2018" name="G3 (Bethesda)">
        <title>Phylogenetic and Phylogenomic Definition of Rhizopus Species.</title>
        <authorList>
            <person name="Gryganskyi A.P."/>
            <person name="Golan J."/>
            <person name="Dolatabadi S."/>
            <person name="Mondo S."/>
            <person name="Robb S."/>
            <person name="Idnurm A."/>
            <person name="Muszewska A."/>
            <person name="Steczkiewicz K."/>
            <person name="Masonjones S."/>
            <person name="Liao H.L."/>
            <person name="Gajdeczka M.T."/>
            <person name="Anike F."/>
            <person name="Vuek A."/>
            <person name="Anishchenko I.M."/>
            <person name="Voigt K."/>
            <person name="de Hoog G.S."/>
            <person name="Smith M.E."/>
            <person name="Heitman J."/>
            <person name="Vilgalys R."/>
            <person name="Stajich J.E."/>
        </authorList>
    </citation>
    <scope>NUCLEOTIDE SEQUENCE [LARGE SCALE GENOMIC DNA]</scope>
    <source>
        <strain evidence="3 4">LSU 92-RS-03</strain>
    </source>
</reference>
<evidence type="ECO:0000313" key="4">
    <source>
        <dbReference type="Proteomes" id="UP000253551"/>
    </source>
</evidence>
<dbReference type="Proteomes" id="UP000253551">
    <property type="component" value="Unassembled WGS sequence"/>
</dbReference>